<dbReference type="PANTHER" id="PTHR10177">
    <property type="entry name" value="CYCLINS"/>
    <property type="match status" value="1"/>
</dbReference>
<reference evidence="3" key="1">
    <citation type="submission" date="2021-01" db="EMBL/GenBank/DDBJ databases">
        <authorList>
            <person name="Corre E."/>
            <person name="Pelletier E."/>
            <person name="Niang G."/>
            <person name="Scheremetjew M."/>
            <person name="Finn R."/>
            <person name="Kale V."/>
            <person name="Holt S."/>
            <person name="Cochrane G."/>
            <person name="Meng A."/>
            <person name="Brown T."/>
            <person name="Cohen L."/>
        </authorList>
    </citation>
    <scope>NUCLEOTIDE SEQUENCE</scope>
    <source>
        <strain evidence="3">Pop2</strain>
    </source>
</reference>
<dbReference type="SUPFAM" id="SSF47954">
    <property type="entry name" value="Cyclin-like"/>
    <property type="match status" value="1"/>
</dbReference>
<dbReference type="InterPro" id="IPR013763">
    <property type="entry name" value="Cyclin-like_dom"/>
</dbReference>
<evidence type="ECO:0000313" key="3">
    <source>
        <dbReference type="EMBL" id="CAD9319127.1"/>
    </source>
</evidence>
<feature type="domain" description="Cyclin-like" evidence="2">
    <location>
        <begin position="87"/>
        <end position="176"/>
    </location>
</feature>
<dbReference type="AlphaFoldDB" id="A0A7S1YU59"/>
<dbReference type="Pfam" id="PF00134">
    <property type="entry name" value="Cyclin_N"/>
    <property type="match status" value="1"/>
</dbReference>
<organism evidence="3">
    <name type="scientific">Ditylum brightwellii</name>
    <dbReference type="NCBI Taxonomy" id="49249"/>
    <lineage>
        <taxon>Eukaryota</taxon>
        <taxon>Sar</taxon>
        <taxon>Stramenopiles</taxon>
        <taxon>Ochrophyta</taxon>
        <taxon>Bacillariophyta</taxon>
        <taxon>Mediophyceae</taxon>
        <taxon>Lithodesmiophycidae</taxon>
        <taxon>Lithodesmiales</taxon>
        <taxon>Lithodesmiaceae</taxon>
        <taxon>Ditylum</taxon>
    </lineage>
</organism>
<evidence type="ECO:0000259" key="2">
    <source>
        <dbReference type="SMART" id="SM00385"/>
    </source>
</evidence>
<dbReference type="Gene3D" id="1.10.472.10">
    <property type="entry name" value="Cyclin-like"/>
    <property type="match status" value="1"/>
</dbReference>
<evidence type="ECO:0000256" key="1">
    <source>
        <dbReference type="RuleBase" id="RU000383"/>
    </source>
</evidence>
<gene>
    <name evidence="3" type="ORF">DBRI1063_LOCUS5244</name>
</gene>
<proteinExistence type="inferred from homology"/>
<dbReference type="EMBL" id="HBGN01008212">
    <property type="protein sequence ID" value="CAD9319127.1"/>
    <property type="molecule type" value="Transcribed_RNA"/>
</dbReference>
<protein>
    <recommendedName>
        <fullName evidence="2">Cyclin-like domain-containing protein</fullName>
    </recommendedName>
</protein>
<dbReference type="SMART" id="SM00385">
    <property type="entry name" value="CYCLIN"/>
    <property type="match status" value="1"/>
</dbReference>
<keyword evidence="1" id="KW-0195">Cyclin</keyword>
<dbReference type="FunFam" id="1.10.472.10:FF:000093">
    <property type="entry name" value="Predicted protein"/>
    <property type="match status" value="1"/>
</dbReference>
<dbReference type="InterPro" id="IPR039361">
    <property type="entry name" value="Cyclin"/>
</dbReference>
<comment type="similarity">
    <text evidence="1">Belongs to the cyclin family.</text>
</comment>
<dbReference type="InterPro" id="IPR036915">
    <property type="entry name" value="Cyclin-like_sf"/>
</dbReference>
<accession>A0A7S1YU59</accession>
<name>A0A7S1YU59_9STRA</name>
<sequence length="320" mass="36066">MNQVESSIKRSCALFTTCSNEISSRTKAMHIQECKAYSSGDYLSQGFGSSTHDSFGQRLPLHQQMRICKSEAATKKVDAIYRGKLSNWCFQVADHCQIDHETVGIAISYLDRFLSTKLGNPALQCRKTFQLATMTSLYMAVKIFEHEVIEPSEFALISRGVCTEKDITDMEMNILFALGWRVQPPTALSFVRHFLALISSFHEIDELMLHNLYALSQLQINVSVNEYYFVSVKPSTVAVASILNSADAVANSILSKSLPSSFVATLRKQGLIWVPEREIKHVQDKLLEGIAVSEVNHDDRNRLLRKFSRSPSTALYQLWS</sequence>
<dbReference type="InterPro" id="IPR006671">
    <property type="entry name" value="Cyclin_N"/>
</dbReference>